<protein>
    <recommendedName>
        <fullName evidence="4">Alpha/beta fold hydrolase</fullName>
    </recommendedName>
</protein>
<dbReference type="PANTHER" id="PTHR36513">
    <property type="entry name" value="ABC TRANSMEMBRANE TYPE-1 DOMAIN-CONTAINING PROTEIN"/>
    <property type="match status" value="1"/>
</dbReference>
<dbReference type="InterPro" id="IPR014586">
    <property type="entry name" value="UCP033909"/>
</dbReference>
<evidence type="ECO:0000256" key="1">
    <source>
        <dbReference type="SAM" id="SignalP"/>
    </source>
</evidence>
<proteinExistence type="predicted"/>
<dbReference type="InterPro" id="IPR029058">
    <property type="entry name" value="AB_hydrolase_fold"/>
</dbReference>
<dbReference type="InterPro" id="IPR010297">
    <property type="entry name" value="DUF900_hydrolase"/>
</dbReference>
<organism evidence="2 3">
    <name type="scientific">Agaricicola taiwanensis</name>
    <dbReference type="NCBI Taxonomy" id="591372"/>
    <lineage>
        <taxon>Bacteria</taxon>
        <taxon>Pseudomonadati</taxon>
        <taxon>Pseudomonadota</taxon>
        <taxon>Alphaproteobacteria</taxon>
        <taxon>Rhodobacterales</taxon>
        <taxon>Paracoccaceae</taxon>
        <taxon>Agaricicola</taxon>
    </lineage>
</organism>
<keyword evidence="3" id="KW-1185">Reference proteome</keyword>
<name>A0A8J2YLN9_9RHOB</name>
<dbReference type="PANTHER" id="PTHR36513:SF1">
    <property type="entry name" value="TRANSMEMBRANE PROTEIN"/>
    <property type="match status" value="1"/>
</dbReference>
<dbReference type="PROSITE" id="PS51257">
    <property type="entry name" value="PROKAR_LIPOPROTEIN"/>
    <property type="match status" value="1"/>
</dbReference>
<comment type="caution">
    <text evidence="2">The sequence shown here is derived from an EMBL/GenBank/DDBJ whole genome shotgun (WGS) entry which is preliminary data.</text>
</comment>
<dbReference type="Proteomes" id="UP000602745">
    <property type="component" value="Unassembled WGS sequence"/>
</dbReference>
<sequence length="375" mass="40210">MLLFRLRRLLMVLLPLALTAAGCASRPGAEVLTPVAGAGAVPGARLVTVYVATTREREAPHAPVFTAGRAEEPSYARFVISIPPGHTPNAIEWPRGEPDPATSFAIVSRELLSPQAFKAEVARGKRHDVGVFIHGYNYNFQEALFRHAQMVADANVQGTPILFAWPSRATVTGYVYDRDSVIFSRDALTGLFQTLAQSPSVGNITVFGHSMGGYLTLEALRQLRLEGKHRALARLSDVILAAPDVDSDVFLRQLSVIGPLDPPMVLLVSKDDNALRVSRILSGDRARVGAVDVSSPEVREAAAKNNLTIIDISEVPAGDRLNHDRYIGLVALYGQVAGERGHSGPPVLQAGAFIFNTAGLTLSAPFRIAGEVLGN</sequence>
<evidence type="ECO:0000313" key="2">
    <source>
        <dbReference type="EMBL" id="GGE52182.1"/>
    </source>
</evidence>
<feature type="signal peptide" evidence="1">
    <location>
        <begin position="1"/>
        <end position="20"/>
    </location>
</feature>
<dbReference type="AlphaFoldDB" id="A0A8J2YLN9"/>
<dbReference type="PIRSF" id="PIRSF033909">
    <property type="entry name" value="UCP033909"/>
    <property type="match status" value="1"/>
</dbReference>
<feature type="chain" id="PRO_5035179715" description="Alpha/beta fold hydrolase" evidence="1">
    <location>
        <begin position="21"/>
        <end position="375"/>
    </location>
</feature>
<dbReference type="Pfam" id="PF05990">
    <property type="entry name" value="DUF900"/>
    <property type="match status" value="1"/>
</dbReference>
<gene>
    <name evidence="2" type="ORF">GCM10007276_31540</name>
</gene>
<dbReference type="Gene3D" id="3.40.50.1820">
    <property type="entry name" value="alpha/beta hydrolase"/>
    <property type="match status" value="1"/>
</dbReference>
<dbReference type="RefSeq" id="WP_188410787.1">
    <property type="nucleotide sequence ID" value="NZ_BMCP01000005.1"/>
</dbReference>
<dbReference type="SUPFAM" id="SSF53474">
    <property type="entry name" value="alpha/beta-Hydrolases"/>
    <property type="match status" value="1"/>
</dbReference>
<evidence type="ECO:0000313" key="3">
    <source>
        <dbReference type="Proteomes" id="UP000602745"/>
    </source>
</evidence>
<dbReference type="EMBL" id="BMCP01000005">
    <property type="protein sequence ID" value="GGE52182.1"/>
    <property type="molecule type" value="Genomic_DNA"/>
</dbReference>
<evidence type="ECO:0008006" key="4">
    <source>
        <dbReference type="Google" id="ProtNLM"/>
    </source>
</evidence>
<reference evidence="2" key="1">
    <citation type="journal article" date="2014" name="Int. J. Syst. Evol. Microbiol.">
        <title>Complete genome sequence of Corynebacterium casei LMG S-19264T (=DSM 44701T), isolated from a smear-ripened cheese.</title>
        <authorList>
            <consortium name="US DOE Joint Genome Institute (JGI-PGF)"/>
            <person name="Walter F."/>
            <person name="Albersmeier A."/>
            <person name="Kalinowski J."/>
            <person name="Ruckert C."/>
        </authorList>
    </citation>
    <scope>NUCLEOTIDE SEQUENCE</scope>
    <source>
        <strain evidence="2">CCM 7684</strain>
    </source>
</reference>
<keyword evidence="1" id="KW-0732">Signal</keyword>
<accession>A0A8J2YLN9</accession>
<reference evidence="2" key="2">
    <citation type="submission" date="2020-09" db="EMBL/GenBank/DDBJ databases">
        <authorList>
            <person name="Sun Q."/>
            <person name="Sedlacek I."/>
        </authorList>
    </citation>
    <scope>NUCLEOTIDE SEQUENCE</scope>
    <source>
        <strain evidence="2">CCM 7684</strain>
    </source>
</reference>